<dbReference type="InterPro" id="IPR037069">
    <property type="entry name" value="AcylCoA_DH/ox_N_sf"/>
</dbReference>
<evidence type="ECO:0000313" key="9">
    <source>
        <dbReference type="EMBL" id="GMG88418.1"/>
    </source>
</evidence>
<keyword evidence="10" id="KW-1185">Reference proteome</keyword>
<dbReference type="InterPro" id="IPR009100">
    <property type="entry name" value="AcylCoA_DH/oxidase_NM_dom_sf"/>
</dbReference>
<dbReference type="PANTHER" id="PTHR43884:SF12">
    <property type="entry name" value="ISOVALERYL-COA DEHYDROGENASE, MITOCHONDRIAL-RELATED"/>
    <property type="match status" value="1"/>
</dbReference>
<evidence type="ECO:0000256" key="5">
    <source>
        <dbReference type="RuleBase" id="RU362125"/>
    </source>
</evidence>
<evidence type="ECO:0000256" key="4">
    <source>
        <dbReference type="ARBA" id="ARBA00022827"/>
    </source>
</evidence>
<accession>A0ABQ6M271</accession>
<organism evidence="9 10">
    <name type="scientific">Biformimicrobium ophioploci</name>
    <dbReference type="NCBI Taxonomy" id="3036711"/>
    <lineage>
        <taxon>Bacteria</taxon>
        <taxon>Pseudomonadati</taxon>
        <taxon>Pseudomonadota</taxon>
        <taxon>Gammaproteobacteria</taxon>
        <taxon>Cellvibrionales</taxon>
        <taxon>Microbulbiferaceae</taxon>
        <taxon>Biformimicrobium</taxon>
    </lineage>
</organism>
<dbReference type="Gene3D" id="2.40.110.10">
    <property type="entry name" value="Butyryl-CoA Dehydrogenase, subunit A, domain 2"/>
    <property type="match status" value="1"/>
</dbReference>
<keyword evidence="5" id="KW-0560">Oxidoreductase</keyword>
<dbReference type="InterPro" id="IPR046373">
    <property type="entry name" value="Acyl-CoA_Oxase/DH_mid-dom_sf"/>
</dbReference>
<dbReference type="InterPro" id="IPR006091">
    <property type="entry name" value="Acyl-CoA_Oxase/DH_mid-dom"/>
</dbReference>
<sequence>MLRRDFTDEQAMFRDAYRKFLHQEIVPQMEAWRELGIVDRSAFRKAGEQGFLMVWPGVQYGGMGDDDFRFEQIIIEENQYALTADWNCTLHSRLVGPYLQRFGSEEQKQRFLPGCVSGETILAVAMTEPDAGSDLAGMRATAIDQGDYFLLNGTKTYISNGVNADLVIVAAKTDPVNNPRQVGLFLVERGAEGFERGAPLKKMGMKGQDTAELFFQNVIVPKENVLGDPAKGFHYLMEGLAEERLIAAVECLAAAQKAFDITLEFTRERKLFKQRLADFQNTQFKLADLRAELDMQQVYVDQCVRALNLDALTAVDAAKAKLVTSELLCRVVDEGVQLHGGAGYMDEYPISRMYTDARVTRIYAGSSEVMRLIVGRSLYQDEPTPFIDRCTPWD</sequence>
<dbReference type="SUPFAM" id="SSF56645">
    <property type="entry name" value="Acyl-CoA dehydrogenase NM domain-like"/>
    <property type="match status" value="1"/>
</dbReference>
<keyword evidence="3 5" id="KW-0285">Flavoprotein</keyword>
<dbReference type="Pfam" id="PF00441">
    <property type="entry name" value="Acyl-CoA_dh_1"/>
    <property type="match status" value="1"/>
</dbReference>
<comment type="caution">
    <text evidence="9">The sequence shown here is derived from an EMBL/GenBank/DDBJ whole genome shotgun (WGS) entry which is preliminary data.</text>
</comment>
<evidence type="ECO:0000256" key="2">
    <source>
        <dbReference type="ARBA" id="ARBA00009347"/>
    </source>
</evidence>
<gene>
    <name evidence="9" type="ORF">MNKW57_27390</name>
</gene>
<dbReference type="RefSeq" id="WP_285765031.1">
    <property type="nucleotide sequence ID" value="NZ_BSYJ01000006.1"/>
</dbReference>
<dbReference type="Gene3D" id="1.10.540.10">
    <property type="entry name" value="Acyl-CoA dehydrogenase/oxidase, N-terminal domain"/>
    <property type="match status" value="1"/>
</dbReference>
<dbReference type="EMBL" id="BSYJ01000006">
    <property type="protein sequence ID" value="GMG88418.1"/>
    <property type="molecule type" value="Genomic_DNA"/>
</dbReference>
<name>A0ABQ6M271_9GAMM</name>
<evidence type="ECO:0000256" key="3">
    <source>
        <dbReference type="ARBA" id="ARBA00022630"/>
    </source>
</evidence>
<dbReference type="Pfam" id="PF02770">
    <property type="entry name" value="Acyl-CoA_dh_M"/>
    <property type="match status" value="1"/>
</dbReference>
<dbReference type="InterPro" id="IPR009075">
    <property type="entry name" value="AcylCo_DH/oxidase_C"/>
</dbReference>
<dbReference type="SUPFAM" id="SSF47203">
    <property type="entry name" value="Acyl-CoA dehydrogenase C-terminal domain-like"/>
    <property type="match status" value="1"/>
</dbReference>
<reference evidence="9 10" key="1">
    <citation type="submission" date="2023-04" db="EMBL/GenBank/DDBJ databases">
        <title>Marinobulbifer ophiurae gen. nov., sp. Nov., isolate from tissue of brittle star Ophioplocus japonicus.</title>
        <authorList>
            <person name="Kawano K."/>
            <person name="Sawayama S."/>
            <person name="Nakagawa S."/>
        </authorList>
    </citation>
    <scope>NUCLEOTIDE SEQUENCE [LARGE SCALE GENOMIC DNA]</scope>
    <source>
        <strain evidence="9 10">NKW57</strain>
    </source>
</reference>
<dbReference type="Pfam" id="PF02771">
    <property type="entry name" value="Acyl-CoA_dh_N"/>
    <property type="match status" value="1"/>
</dbReference>
<dbReference type="PROSITE" id="PS00072">
    <property type="entry name" value="ACYL_COA_DH_1"/>
    <property type="match status" value="1"/>
</dbReference>
<evidence type="ECO:0000259" key="6">
    <source>
        <dbReference type="Pfam" id="PF00441"/>
    </source>
</evidence>
<dbReference type="InterPro" id="IPR013786">
    <property type="entry name" value="AcylCoA_DH/ox_N"/>
</dbReference>
<feature type="domain" description="Acyl-CoA dehydrogenase/oxidase N-terminal" evidence="8">
    <location>
        <begin position="7"/>
        <end position="119"/>
    </location>
</feature>
<dbReference type="InterPro" id="IPR006089">
    <property type="entry name" value="Acyl-CoA_DH_CS"/>
</dbReference>
<evidence type="ECO:0000259" key="8">
    <source>
        <dbReference type="Pfam" id="PF02771"/>
    </source>
</evidence>
<dbReference type="Gene3D" id="1.20.140.10">
    <property type="entry name" value="Butyryl-CoA Dehydrogenase, subunit A, domain 3"/>
    <property type="match status" value="1"/>
</dbReference>
<evidence type="ECO:0000313" key="10">
    <source>
        <dbReference type="Proteomes" id="UP001224392"/>
    </source>
</evidence>
<feature type="domain" description="Acyl-CoA oxidase/dehydrogenase middle" evidence="7">
    <location>
        <begin position="123"/>
        <end position="218"/>
    </location>
</feature>
<feature type="domain" description="Acyl-CoA dehydrogenase/oxidase C-terminal" evidence="6">
    <location>
        <begin position="231"/>
        <end position="378"/>
    </location>
</feature>
<proteinExistence type="inferred from homology"/>
<evidence type="ECO:0000259" key="7">
    <source>
        <dbReference type="Pfam" id="PF02770"/>
    </source>
</evidence>
<protein>
    <submittedName>
        <fullName evidence="9">Acyl-CoA dehydrogenase family protein</fullName>
    </submittedName>
</protein>
<dbReference type="Proteomes" id="UP001224392">
    <property type="component" value="Unassembled WGS sequence"/>
</dbReference>
<dbReference type="PANTHER" id="PTHR43884">
    <property type="entry name" value="ACYL-COA DEHYDROGENASE"/>
    <property type="match status" value="1"/>
</dbReference>
<keyword evidence="4 5" id="KW-0274">FAD</keyword>
<comment type="similarity">
    <text evidence="2 5">Belongs to the acyl-CoA dehydrogenase family.</text>
</comment>
<comment type="cofactor">
    <cofactor evidence="1 5">
        <name>FAD</name>
        <dbReference type="ChEBI" id="CHEBI:57692"/>
    </cofactor>
</comment>
<evidence type="ECO:0000256" key="1">
    <source>
        <dbReference type="ARBA" id="ARBA00001974"/>
    </source>
</evidence>
<dbReference type="InterPro" id="IPR036250">
    <property type="entry name" value="AcylCo_DH-like_C"/>
</dbReference>
<dbReference type="PROSITE" id="PS00073">
    <property type="entry name" value="ACYL_COA_DH_2"/>
    <property type="match status" value="1"/>
</dbReference>